<keyword evidence="2" id="KW-0812">Transmembrane</keyword>
<dbReference type="EMBL" id="CACVKT020000055">
    <property type="protein sequence ID" value="CAC5355484.1"/>
    <property type="molecule type" value="Genomic_DNA"/>
</dbReference>
<keyword evidence="2" id="KW-1133">Transmembrane helix</keyword>
<dbReference type="SUPFAM" id="SSF49899">
    <property type="entry name" value="Concanavalin A-like lectins/glucanases"/>
    <property type="match status" value="1"/>
</dbReference>
<dbReference type="InterPro" id="IPR013320">
    <property type="entry name" value="ConA-like_dom_sf"/>
</dbReference>
<evidence type="ECO:0000256" key="1">
    <source>
        <dbReference type="SAM" id="MobiDB-lite"/>
    </source>
</evidence>
<dbReference type="PROSITE" id="PS50060">
    <property type="entry name" value="MAM_2"/>
    <property type="match status" value="1"/>
</dbReference>
<accession>A0A6J7ZUJ3</accession>
<dbReference type="Gene3D" id="2.60.120.200">
    <property type="match status" value="1"/>
</dbReference>
<evidence type="ECO:0000256" key="2">
    <source>
        <dbReference type="SAM" id="Phobius"/>
    </source>
</evidence>
<dbReference type="Proteomes" id="UP000507470">
    <property type="component" value="Unassembled WGS sequence"/>
</dbReference>
<feature type="transmembrane region" description="Helical" evidence="2">
    <location>
        <begin position="240"/>
        <end position="262"/>
    </location>
</feature>
<sequence length="473" mass="53220">MENFIFHPSNLFIKAEGSGYYMYLNSRFYVDTVDATKAYLKFANVNIVLATNLCLTFWFYISGSGNGKLNVAVDNNIVWTRIGDQGDKWQKGTIDLQNGKLYNITFIGILRIPWENTIAIDDIYITEGTCQGSIDHEETCVDLDDELPIETYCPKNYLDLMNPRLDFDSEKKGGQCSDVYNQTKTSVFKKCDNRNGSQRCLIDLSTDIKSNPECFQLYEYRILHTCKESDNMVTLSATGLIVGLVIAGLLLACVVILVVVLLRRHVIASRSRKKMRNNLSGNNYIGSQDIALPQTDNLVSHIQNDGAANGFPNKDNVQEPANEVCYDTTLSNNQTLTDDEYAIVDQTTETSFNGTMDGRTGSTDNHKILDPSDKGFIRTKLSITPTGFEFAKPVRDTGNKLGDEDQYALSEEGIYDHSGSNRHKELEDTIYNHAVDTIYDSGSHKRNDEGREDTYDHFFGQKTEDDYDISTTT</sequence>
<organism evidence="4 5">
    <name type="scientific">Mytilus coruscus</name>
    <name type="common">Sea mussel</name>
    <dbReference type="NCBI Taxonomy" id="42192"/>
    <lineage>
        <taxon>Eukaryota</taxon>
        <taxon>Metazoa</taxon>
        <taxon>Spiralia</taxon>
        <taxon>Lophotrochozoa</taxon>
        <taxon>Mollusca</taxon>
        <taxon>Bivalvia</taxon>
        <taxon>Autobranchia</taxon>
        <taxon>Pteriomorphia</taxon>
        <taxon>Mytilida</taxon>
        <taxon>Mytiloidea</taxon>
        <taxon>Mytilidae</taxon>
        <taxon>Mytilinae</taxon>
        <taxon>Mytilus</taxon>
    </lineage>
</organism>
<dbReference type="InterPro" id="IPR000998">
    <property type="entry name" value="MAM_dom"/>
</dbReference>
<dbReference type="AlphaFoldDB" id="A0A6J7ZUJ3"/>
<evidence type="ECO:0000313" key="4">
    <source>
        <dbReference type="EMBL" id="CAC5355484.1"/>
    </source>
</evidence>
<name>A0A6J7ZUJ3_MYTCO</name>
<dbReference type="InterPro" id="IPR051560">
    <property type="entry name" value="MAM_domain-containing"/>
</dbReference>
<feature type="compositionally biased region" description="Basic and acidic residues" evidence="1">
    <location>
        <begin position="442"/>
        <end position="456"/>
    </location>
</feature>
<dbReference type="PANTHER" id="PTHR23282">
    <property type="entry name" value="APICAL ENDOSOMAL GLYCOPROTEIN PRECURSOR"/>
    <property type="match status" value="1"/>
</dbReference>
<feature type="domain" description="MAM" evidence="3">
    <location>
        <begin position="7"/>
        <end position="132"/>
    </location>
</feature>
<keyword evidence="5" id="KW-1185">Reference proteome</keyword>
<keyword evidence="2" id="KW-0472">Membrane</keyword>
<evidence type="ECO:0000313" key="5">
    <source>
        <dbReference type="Proteomes" id="UP000507470"/>
    </source>
</evidence>
<proteinExistence type="predicted"/>
<dbReference type="PANTHER" id="PTHR23282:SF101">
    <property type="entry name" value="MAM DOMAIN-CONTAINING PROTEIN"/>
    <property type="match status" value="1"/>
</dbReference>
<protein>
    <recommendedName>
        <fullName evidence="3">MAM domain-containing protein</fullName>
    </recommendedName>
</protein>
<gene>
    <name evidence="4" type="ORF">MCOR_182</name>
</gene>
<dbReference type="SMART" id="SM00137">
    <property type="entry name" value="MAM"/>
    <property type="match status" value="1"/>
</dbReference>
<dbReference type="CDD" id="cd06263">
    <property type="entry name" value="MAM"/>
    <property type="match status" value="1"/>
</dbReference>
<dbReference type="GO" id="GO:0016020">
    <property type="term" value="C:membrane"/>
    <property type="evidence" value="ECO:0007669"/>
    <property type="project" value="InterPro"/>
</dbReference>
<feature type="region of interest" description="Disordered" evidence="1">
    <location>
        <begin position="440"/>
        <end position="459"/>
    </location>
</feature>
<evidence type="ECO:0000259" key="3">
    <source>
        <dbReference type="PROSITE" id="PS50060"/>
    </source>
</evidence>
<dbReference type="OrthoDB" id="6142705at2759"/>
<dbReference type="Pfam" id="PF00629">
    <property type="entry name" value="MAM"/>
    <property type="match status" value="1"/>
</dbReference>
<reference evidence="4 5" key="1">
    <citation type="submission" date="2020-06" db="EMBL/GenBank/DDBJ databases">
        <authorList>
            <person name="Li R."/>
            <person name="Bekaert M."/>
        </authorList>
    </citation>
    <scope>NUCLEOTIDE SEQUENCE [LARGE SCALE GENOMIC DNA]</scope>
    <source>
        <strain evidence="5">wild</strain>
    </source>
</reference>